<dbReference type="AlphaFoldDB" id="A0A5C7J707"/>
<evidence type="ECO:0000313" key="2">
    <source>
        <dbReference type="Proteomes" id="UP000321026"/>
    </source>
</evidence>
<dbReference type="EMBL" id="SSDS01000050">
    <property type="protein sequence ID" value="TXG77249.1"/>
    <property type="molecule type" value="Genomic_DNA"/>
</dbReference>
<accession>A0A5C7J707</accession>
<dbReference type="Proteomes" id="UP000321026">
    <property type="component" value="Unassembled WGS sequence"/>
</dbReference>
<protein>
    <submittedName>
        <fullName evidence="1">Uncharacterized protein</fullName>
    </submittedName>
</protein>
<reference evidence="1 2" key="1">
    <citation type="submission" date="2018-09" db="EMBL/GenBank/DDBJ databases">
        <title>Metagenome Assembled Genomes from an Advanced Water Purification Facility.</title>
        <authorList>
            <person name="Stamps B.W."/>
            <person name="Spear J.R."/>
        </authorList>
    </citation>
    <scope>NUCLEOTIDE SEQUENCE [LARGE SCALE GENOMIC DNA]</scope>
    <source>
        <strain evidence="1">Bin_63_2</strain>
    </source>
</reference>
<sequence>MAELTSNLSFEVTGTVQLTLTPQEAIFLRSLIGNCPASRISAEIYTAMNSVPRFDIGRVTVEKNYFSEDLIDQAMKQWKQSFM</sequence>
<evidence type="ECO:0000313" key="1">
    <source>
        <dbReference type="EMBL" id="TXG77249.1"/>
    </source>
</evidence>
<proteinExistence type="predicted"/>
<name>A0A5C7J707_9BACT</name>
<comment type="caution">
    <text evidence="1">The sequence shown here is derived from an EMBL/GenBank/DDBJ whole genome shotgun (WGS) entry which is preliminary data.</text>
</comment>
<organism evidence="1 2">
    <name type="scientific">Candidatus Dojkabacteria bacterium</name>
    <dbReference type="NCBI Taxonomy" id="2099670"/>
    <lineage>
        <taxon>Bacteria</taxon>
        <taxon>Candidatus Dojkabacteria</taxon>
    </lineage>
</organism>
<gene>
    <name evidence="1" type="ORF">E6Q11_03045</name>
</gene>